<dbReference type="RefSeq" id="WP_109939646.1">
    <property type="nucleotide sequence ID" value="NZ_CP176366.1"/>
</dbReference>
<evidence type="ECO:0000259" key="1">
    <source>
        <dbReference type="Pfam" id="PF14261"/>
    </source>
</evidence>
<accession>A0A2V2NIZ6</accession>
<protein>
    <recommendedName>
        <fullName evidence="1">DUF4351 domain-containing protein</fullName>
    </recommendedName>
</protein>
<dbReference type="Proteomes" id="UP000245934">
    <property type="component" value="Unassembled WGS sequence"/>
</dbReference>
<feature type="domain" description="DUF4351" evidence="1">
    <location>
        <begin position="199"/>
        <end position="256"/>
    </location>
</feature>
<dbReference type="Pfam" id="PF14261">
    <property type="entry name" value="DUF4351"/>
    <property type="match status" value="1"/>
</dbReference>
<comment type="caution">
    <text evidence="2">The sequence shown here is derived from an EMBL/GenBank/DDBJ whole genome shotgun (WGS) entry which is preliminary data.</text>
</comment>
<gene>
    <name evidence="2" type="ORF">DLD82_03075</name>
</gene>
<evidence type="ECO:0000313" key="2">
    <source>
        <dbReference type="EMBL" id="PWR75581.1"/>
    </source>
</evidence>
<dbReference type="PANTHER" id="PTHR35586:SF1">
    <property type="entry name" value="SLL1691 PROTEIN"/>
    <property type="match status" value="1"/>
</dbReference>
<dbReference type="AlphaFoldDB" id="A0A2V2NIZ6"/>
<dbReference type="EMBL" id="QGMZ01000008">
    <property type="protein sequence ID" value="PWR75581.1"/>
    <property type="molecule type" value="Genomic_DNA"/>
</dbReference>
<reference evidence="2 3" key="1">
    <citation type="submission" date="2018-05" db="EMBL/GenBank/DDBJ databases">
        <title>Draft genome of Methanospirillum stamsii Pt1.</title>
        <authorList>
            <person name="Dueholm M.S."/>
            <person name="Nielsen P.H."/>
            <person name="Bakmann L.F."/>
            <person name="Otzen D.E."/>
        </authorList>
    </citation>
    <scope>NUCLEOTIDE SEQUENCE [LARGE SCALE GENOMIC DNA]</scope>
    <source>
        <strain evidence="2 3">Pt1</strain>
    </source>
</reference>
<proteinExistence type="predicted"/>
<dbReference type="GeneID" id="97609341"/>
<dbReference type="OrthoDB" id="378601at2157"/>
<evidence type="ECO:0000313" key="3">
    <source>
        <dbReference type="Proteomes" id="UP000245934"/>
    </source>
</evidence>
<organism evidence="2 3">
    <name type="scientific">Methanospirillum stamsii</name>
    <dbReference type="NCBI Taxonomy" id="1277351"/>
    <lineage>
        <taxon>Archaea</taxon>
        <taxon>Methanobacteriati</taxon>
        <taxon>Methanobacteriota</taxon>
        <taxon>Stenosarchaea group</taxon>
        <taxon>Methanomicrobia</taxon>
        <taxon>Methanomicrobiales</taxon>
        <taxon>Methanospirillaceae</taxon>
        <taxon>Methanospirillum</taxon>
    </lineage>
</organism>
<dbReference type="InterPro" id="IPR025587">
    <property type="entry name" value="DUF4351"/>
</dbReference>
<sequence length="262" mass="30436">METRDEFVDLIFRLENGDILHIEEQTSLTEEDLIRFAHYDLRIFSKYHVRIHTVILSPACSKKDSFFIDTGCLHYTVTHQIIRGRNADEALERIKKEVANGNPVNELELIFVPLMESRLPVQDLLFETIKLEKQIKDENLKNKVIALTMVMSNRLVEAYLIEKIWEEIKMLKILKYAEDKGKEQGIVIGIEQGIEQGLEKGRTEEKLALIERLLVKKFGPLPKDTLTSLQNMDSTILDILSFEILDFQSIDDLFNFIKKMTP</sequence>
<name>A0A2V2NIZ6_9EURY</name>
<keyword evidence="3" id="KW-1185">Reference proteome</keyword>
<dbReference type="PANTHER" id="PTHR35586">
    <property type="entry name" value="SLL1691 PROTEIN"/>
    <property type="match status" value="1"/>
</dbReference>